<dbReference type="RefSeq" id="WP_087479085.1">
    <property type="nucleotide sequence ID" value="NZ_AP024883.1"/>
</dbReference>
<proteinExistence type="predicted"/>
<feature type="domain" description="Pyruvate phosphate dikinase AMP/ATP-binding" evidence="3">
    <location>
        <begin position="34"/>
        <end position="326"/>
    </location>
</feature>
<reference evidence="4 7" key="2">
    <citation type="submission" date="2023-11" db="EMBL/GenBank/DDBJ databases">
        <title>Plant-associative lifestyle of Vibrio porteresiae and its evolutionary dynamics.</title>
        <authorList>
            <person name="Rameshkumar N."/>
            <person name="Kirti K."/>
        </authorList>
    </citation>
    <scope>NUCLEOTIDE SEQUENCE [LARGE SCALE GENOMIC DNA]</scope>
    <source>
        <strain evidence="4 7">MSSRF38</strain>
    </source>
</reference>
<keyword evidence="7" id="KW-1185">Reference proteome</keyword>
<dbReference type="Gene3D" id="3.50.30.10">
    <property type="entry name" value="Phosphohistidine domain"/>
    <property type="match status" value="1"/>
</dbReference>
<dbReference type="InterPro" id="IPR013815">
    <property type="entry name" value="ATP_grasp_subdomain_1"/>
</dbReference>
<dbReference type="InterPro" id="IPR008279">
    <property type="entry name" value="PEP-util_enz_mobile_dom"/>
</dbReference>
<dbReference type="Proteomes" id="UP001283366">
    <property type="component" value="Unassembled WGS sequence"/>
</dbReference>
<dbReference type="AlphaFoldDB" id="A0A1Y6ISG5"/>
<reference evidence="5 6" key="1">
    <citation type="submission" date="2017-05" db="EMBL/GenBank/DDBJ databases">
        <authorList>
            <person name="Song R."/>
            <person name="Chenine A.L."/>
            <person name="Ruprecht R.M."/>
        </authorList>
    </citation>
    <scope>NUCLEOTIDE SEQUENCE [LARGE SCALE GENOMIC DNA]</scope>
    <source>
        <strain evidence="5 6">CECT 7927</strain>
    </source>
</reference>
<dbReference type="Pfam" id="PF01326">
    <property type="entry name" value="PPDK_N"/>
    <property type="match status" value="1"/>
</dbReference>
<dbReference type="PANTHER" id="PTHR43615">
    <property type="entry name" value="PHOSPHOENOLPYRUVATE SYNTHASE-RELATED"/>
    <property type="match status" value="1"/>
</dbReference>
<dbReference type="Gene3D" id="3.30.470.20">
    <property type="entry name" value="ATP-grasp fold, B domain"/>
    <property type="match status" value="1"/>
</dbReference>
<dbReference type="EMBL" id="JAWRCO010000001">
    <property type="protein sequence ID" value="MDW6004190.1"/>
    <property type="molecule type" value="Genomic_DNA"/>
</dbReference>
<dbReference type="InterPro" id="IPR036637">
    <property type="entry name" value="Phosphohistidine_dom_sf"/>
</dbReference>
<keyword evidence="5" id="KW-0808">Transferase</keyword>
<evidence type="ECO:0000259" key="2">
    <source>
        <dbReference type="Pfam" id="PF00391"/>
    </source>
</evidence>
<protein>
    <submittedName>
        <fullName evidence="4">PEP/pyruvate-binding domain-containing protein</fullName>
    </submittedName>
    <submittedName>
        <fullName evidence="5">Phosphoenolpyruvate synthase</fullName>
        <ecNumber evidence="5">2.7.9.2</ecNumber>
    </submittedName>
</protein>
<dbReference type="EC" id="2.7.9.2" evidence="5"/>
<name>A0A1Y6ISG5_9VIBR</name>
<keyword evidence="5" id="KW-0670">Pyruvate</keyword>
<dbReference type="Pfam" id="PF00391">
    <property type="entry name" value="PEP-utilizers"/>
    <property type="match status" value="1"/>
</dbReference>
<dbReference type="InterPro" id="IPR051549">
    <property type="entry name" value="PEP_Utilizing_Enz"/>
</dbReference>
<dbReference type="SUPFAM" id="SSF52009">
    <property type="entry name" value="Phosphohistidine domain"/>
    <property type="match status" value="1"/>
</dbReference>
<sequence length="922" mass="103279">MANTKSTTTQLPMIVRWDDPDFAQSDYLSDLPGILGGKGASLWVLMNQMKMPVPEFCCVTAGAFVETLKQNGLHDLVAWLNHPEQPLPMDNDQIRSSIFACEIASEIIDELVAFRSQYPDSHFAVRSSGTVEDGAEASFAGLFQSVLNVQKTADIIEAVKTCWYSLFNERVQTYMAKQHTVGSLGMALVVQRLIPAEKSGVLFTADPIQGIDTEMLIEATFGLGEALVSGAVTPDLYRYNWYQEAESERTISTKEQRCVRISAAPFVQLEALDDALASQQVLSTQEVTELAGFGLSIQTQSGFPVDIEWAQENGRFYILQSRPITQFGYSAIAGEWTTADYRDGGVSAMVCTPYMASLYKFIMDSTMGSYLQGLQLTKKPASVWQKSFFGRPYWNLGEFKQCMAKMPGFNERAFDESLGISPNYQGNGIVTKTTLKSLLVGIRTLLNIKANVKRKLRESPIFSKQQHQRLEELAAMDLTALPDQELFRFYESFIRQEYFNSESTYFNFIYDNVNLNSIFKDEVEKTSFDMGQFPFLLSGLSGVSHMAPIENLWQLRDKIQQDSQAQHYWLNHSSATIAAELNQGSTQHYLTEVAQYLEEFGHHSKQELDLLVPRYIEIPESIIEQLQTVLRQDADKDPRVRNEDQQSKNKAVMQMLIQSTPLLKRRSLTRMLGQVRELLWWREELRDLSVRYYRYVRKITLEVENRLLQAGVLQQKDDVFFLEMSDVIAAVQGKLSAGQVSEKVQKNRAYYASFSRYQIADEIGERYGMFGAMASNTDNLLADSSSSDEPENSIKGVAGSPGVITGIARVVVDINDADRLQPEDILITRCTDPGWTPKFSMLSGVVTETGGILSHAAVICREYGIPAVLAVKQATRKVRDGDVITIDGSQGRIILQHQPAPKSSAVTSVDTSQLEVSRSGAL</sequence>
<dbReference type="GO" id="GO:0008986">
    <property type="term" value="F:pyruvate, water dikinase activity"/>
    <property type="evidence" value="ECO:0007669"/>
    <property type="project" value="UniProtKB-EC"/>
</dbReference>
<dbReference type="SUPFAM" id="SSF56059">
    <property type="entry name" value="Glutathione synthetase ATP-binding domain-like"/>
    <property type="match status" value="1"/>
</dbReference>
<evidence type="ECO:0000256" key="1">
    <source>
        <dbReference type="PROSITE-ProRule" id="PRU00182"/>
    </source>
</evidence>
<evidence type="ECO:0000313" key="4">
    <source>
        <dbReference type="EMBL" id="MDW6004190.1"/>
    </source>
</evidence>
<keyword evidence="1" id="KW-0694">RNA-binding</keyword>
<organism evidence="5 6">
    <name type="scientific">Vibrio mangrovi</name>
    <dbReference type="NCBI Taxonomy" id="474394"/>
    <lineage>
        <taxon>Bacteria</taxon>
        <taxon>Pseudomonadati</taxon>
        <taxon>Pseudomonadota</taxon>
        <taxon>Gammaproteobacteria</taxon>
        <taxon>Vibrionales</taxon>
        <taxon>Vibrionaceae</taxon>
        <taxon>Vibrio</taxon>
    </lineage>
</organism>
<dbReference type="PANTHER" id="PTHR43615:SF1">
    <property type="entry name" value="PPDK_N DOMAIN-CONTAINING PROTEIN"/>
    <property type="match status" value="1"/>
</dbReference>
<evidence type="ECO:0000313" key="7">
    <source>
        <dbReference type="Proteomes" id="UP001283366"/>
    </source>
</evidence>
<feature type="domain" description="PEP-utilising enzyme mobile" evidence="2">
    <location>
        <begin position="821"/>
        <end position="891"/>
    </location>
</feature>
<evidence type="ECO:0000313" key="6">
    <source>
        <dbReference type="Proteomes" id="UP000196125"/>
    </source>
</evidence>
<evidence type="ECO:0000259" key="3">
    <source>
        <dbReference type="Pfam" id="PF01326"/>
    </source>
</evidence>
<gene>
    <name evidence="5" type="primary">ppsA_3</name>
    <name evidence="4" type="ORF">SBX37_15120</name>
    <name evidence="5" type="ORF">VIM7927_00235</name>
</gene>
<dbReference type="OrthoDB" id="9765468at2"/>
<dbReference type="GO" id="GO:0005524">
    <property type="term" value="F:ATP binding"/>
    <property type="evidence" value="ECO:0007669"/>
    <property type="project" value="InterPro"/>
</dbReference>
<dbReference type="InterPro" id="IPR002192">
    <property type="entry name" value="PPDK_AMP/ATP-bd"/>
</dbReference>
<dbReference type="GO" id="GO:0003723">
    <property type="term" value="F:RNA binding"/>
    <property type="evidence" value="ECO:0007669"/>
    <property type="project" value="UniProtKB-KW"/>
</dbReference>
<dbReference type="Gene3D" id="3.30.1490.20">
    <property type="entry name" value="ATP-grasp fold, A domain"/>
    <property type="match status" value="1"/>
</dbReference>
<accession>A0A1Y6ISG5</accession>
<dbReference type="Proteomes" id="UP000196125">
    <property type="component" value="Unassembled WGS sequence"/>
</dbReference>
<dbReference type="PROSITE" id="PS50889">
    <property type="entry name" value="S4"/>
    <property type="match status" value="1"/>
</dbReference>
<evidence type="ECO:0000313" key="5">
    <source>
        <dbReference type="EMBL" id="SMR99013.1"/>
    </source>
</evidence>
<dbReference type="EMBL" id="FXXI01000001">
    <property type="protein sequence ID" value="SMR99013.1"/>
    <property type="molecule type" value="Genomic_DNA"/>
</dbReference>